<dbReference type="PROSITE" id="PS50931">
    <property type="entry name" value="HTH_LYSR"/>
    <property type="match status" value="1"/>
</dbReference>
<dbReference type="EMBL" id="CP118101">
    <property type="protein sequence ID" value="WDH83100.1"/>
    <property type="molecule type" value="Genomic_DNA"/>
</dbReference>
<protein>
    <submittedName>
        <fullName evidence="6">LysR family transcriptional regulator</fullName>
    </submittedName>
</protein>
<dbReference type="InterPro" id="IPR036388">
    <property type="entry name" value="WH-like_DNA-bd_sf"/>
</dbReference>
<reference evidence="6" key="1">
    <citation type="submission" date="2023-02" db="EMBL/GenBank/DDBJ databases">
        <title>Pathogen: clinical or host-associated sample.</title>
        <authorList>
            <person name="Hergert J."/>
            <person name="Casey R."/>
            <person name="Wagner J."/>
            <person name="Young E.L."/>
            <person name="Oakeson K.F."/>
        </authorList>
    </citation>
    <scope>NUCLEOTIDE SEQUENCE</scope>
    <source>
        <strain evidence="6">2022CK-00830</strain>
    </source>
</reference>
<dbReference type="PANTHER" id="PTHR30126">
    <property type="entry name" value="HTH-TYPE TRANSCRIPTIONAL REGULATOR"/>
    <property type="match status" value="1"/>
</dbReference>
<dbReference type="InterPro" id="IPR000847">
    <property type="entry name" value="LysR_HTH_N"/>
</dbReference>
<dbReference type="SUPFAM" id="SSF53850">
    <property type="entry name" value="Periplasmic binding protein-like II"/>
    <property type="match status" value="1"/>
</dbReference>
<evidence type="ECO:0000256" key="3">
    <source>
        <dbReference type="ARBA" id="ARBA00023125"/>
    </source>
</evidence>
<dbReference type="FunFam" id="1.10.10.10:FF:000001">
    <property type="entry name" value="LysR family transcriptional regulator"/>
    <property type="match status" value="1"/>
</dbReference>
<dbReference type="Pfam" id="PF03466">
    <property type="entry name" value="LysR_substrate"/>
    <property type="match status" value="1"/>
</dbReference>
<name>A0AAX3N339_9BACL</name>
<evidence type="ECO:0000256" key="4">
    <source>
        <dbReference type="ARBA" id="ARBA00023163"/>
    </source>
</evidence>
<dbReference type="RefSeq" id="WP_274359324.1">
    <property type="nucleotide sequence ID" value="NZ_CP118101.1"/>
</dbReference>
<evidence type="ECO:0000256" key="2">
    <source>
        <dbReference type="ARBA" id="ARBA00023015"/>
    </source>
</evidence>
<dbReference type="Gene3D" id="1.10.10.10">
    <property type="entry name" value="Winged helix-like DNA-binding domain superfamily/Winged helix DNA-binding domain"/>
    <property type="match status" value="1"/>
</dbReference>
<dbReference type="CDD" id="cd05466">
    <property type="entry name" value="PBP2_LTTR_substrate"/>
    <property type="match status" value="1"/>
</dbReference>
<evidence type="ECO:0000256" key="1">
    <source>
        <dbReference type="ARBA" id="ARBA00009437"/>
    </source>
</evidence>
<proteinExistence type="inferred from homology"/>
<accession>A0AAX3N339</accession>
<organism evidence="6 7">
    <name type="scientific">Paenibacillus urinalis</name>
    <dbReference type="NCBI Taxonomy" id="521520"/>
    <lineage>
        <taxon>Bacteria</taxon>
        <taxon>Bacillati</taxon>
        <taxon>Bacillota</taxon>
        <taxon>Bacilli</taxon>
        <taxon>Bacillales</taxon>
        <taxon>Paenibacillaceae</taxon>
        <taxon>Paenibacillus</taxon>
    </lineage>
</organism>
<dbReference type="PANTHER" id="PTHR30126:SF100">
    <property type="entry name" value="LYSR-FAMILY TRANSCRIPTIONAL REGULATOR"/>
    <property type="match status" value="1"/>
</dbReference>
<comment type="similarity">
    <text evidence="1">Belongs to the LysR transcriptional regulatory family.</text>
</comment>
<keyword evidence="4" id="KW-0804">Transcription</keyword>
<dbReference type="GO" id="GO:0000976">
    <property type="term" value="F:transcription cis-regulatory region binding"/>
    <property type="evidence" value="ECO:0007669"/>
    <property type="project" value="TreeGrafter"/>
</dbReference>
<gene>
    <name evidence="6" type="ORF">PUW23_02315</name>
</gene>
<keyword evidence="3" id="KW-0238">DNA-binding</keyword>
<dbReference type="GO" id="GO:0003700">
    <property type="term" value="F:DNA-binding transcription factor activity"/>
    <property type="evidence" value="ECO:0007669"/>
    <property type="project" value="InterPro"/>
</dbReference>
<dbReference type="PRINTS" id="PR00039">
    <property type="entry name" value="HTHLYSR"/>
</dbReference>
<dbReference type="Gene3D" id="3.40.190.290">
    <property type="match status" value="1"/>
</dbReference>
<dbReference type="InterPro" id="IPR036390">
    <property type="entry name" value="WH_DNA-bd_sf"/>
</dbReference>
<sequence length="296" mass="34217">MDIKHVKTFCAVVKHGGFSKAAEALSYAQSTVTMHIQSLEQDLSLRLFDRLGKKTILTEPGERFHQYAIELLVIYEKAKEISREKHEVAGSLSITANESVAVYLLPGILKRFKEQYPKVNITIEASSGVNELQRLREGETDIVFRIGEQLEYEEMVTILLRQEEFGWILPEGHRDQSYHQLLQQYPFIYTEPECSYRKLVHRVLMQNGAAPERTLESSSIEVIKQSVMAQLGIAILPHMVVKEAEAQGLLIYREIQMPTKIYSQAYYHKNRWLSPVLKAFIDSLSKEFERQRRQES</sequence>
<dbReference type="Pfam" id="PF00126">
    <property type="entry name" value="HTH_1"/>
    <property type="match status" value="1"/>
</dbReference>
<keyword evidence="2" id="KW-0805">Transcription regulation</keyword>
<dbReference type="AlphaFoldDB" id="A0AAX3N339"/>
<dbReference type="Proteomes" id="UP001220962">
    <property type="component" value="Chromosome"/>
</dbReference>
<dbReference type="InterPro" id="IPR005119">
    <property type="entry name" value="LysR_subst-bd"/>
</dbReference>
<evidence type="ECO:0000259" key="5">
    <source>
        <dbReference type="PROSITE" id="PS50931"/>
    </source>
</evidence>
<evidence type="ECO:0000313" key="7">
    <source>
        <dbReference type="Proteomes" id="UP001220962"/>
    </source>
</evidence>
<dbReference type="SUPFAM" id="SSF46785">
    <property type="entry name" value="Winged helix' DNA-binding domain"/>
    <property type="match status" value="1"/>
</dbReference>
<feature type="domain" description="HTH lysR-type" evidence="5">
    <location>
        <begin position="1"/>
        <end position="58"/>
    </location>
</feature>
<evidence type="ECO:0000313" key="6">
    <source>
        <dbReference type="EMBL" id="WDH83100.1"/>
    </source>
</evidence>